<evidence type="ECO:0008006" key="3">
    <source>
        <dbReference type="Google" id="ProtNLM"/>
    </source>
</evidence>
<dbReference type="GO" id="GO:0000725">
    <property type="term" value="P:recombinational repair"/>
    <property type="evidence" value="ECO:0007669"/>
    <property type="project" value="InterPro"/>
</dbReference>
<dbReference type="InterPro" id="IPR031779">
    <property type="entry name" value="Psy3"/>
</dbReference>
<dbReference type="GO" id="GO:0005634">
    <property type="term" value="C:nucleus"/>
    <property type="evidence" value="ECO:0007669"/>
    <property type="project" value="InterPro"/>
</dbReference>
<dbReference type="GeneID" id="30147521"/>
<sequence>MDTLQQIPRKRLSSIVAPSPRLNRYLTDLLHADVHFAHLIFSSPRRQVEVLKTIVSQASDAVLVFDCGYSWQSPSETVVFRGTETLGQLVEALSIESVCATLAHVSHHSLETIVVDNLSVFKFQEHGERLYPALVDALQVLHGYFGCTIICTSWDASFDEGYKMIPTRAFKYTERVEKKREVHIWQKFSQLPASVLCRFDAILAFHGTECEGLLCKAPRPEWKML</sequence>
<dbReference type="InterPro" id="IPR027417">
    <property type="entry name" value="P-loop_NTPase"/>
</dbReference>
<gene>
    <name evidence="1" type="ORF">BABINDRAFT_163014</name>
</gene>
<dbReference type="Proteomes" id="UP000094336">
    <property type="component" value="Unassembled WGS sequence"/>
</dbReference>
<dbReference type="GO" id="GO:0097196">
    <property type="term" value="C:Shu complex"/>
    <property type="evidence" value="ECO:0007669"/>
    <property type="project" value="InterPro"/>
</dbReference>
<keyword evidence="2" id="KW-1185">Reference proteome</keyword>
<reference evidence="2" key="1">
    <citation type="submission" date="2016-05" db="EMBL/GenBank/DDBJ databases">
        <title>Comparative genomics of biotechnologically important yeasts.</title>
        <authorList>
            <consortium name="DOE Joint Genome Institute"/>
            <person name="Riley R."/>
            <person name="Haridas S."/>
            <person name="Wolfe K.H."/>
            <person name="Lopes M.R."/>
            <person name="Hittinger C.T."/>
            <person name="Goker M."/>
            <person name="Salamov A."/>
            <person name="Wisecaver J."/>
            <person name="Long T.M."/>
            <person name="Aerts A.L."/>
            <person name="Barry K."/>
            <person name="Choi C."/>
            <person name="Clum A."/>
            <person name="Coughlan A.Y."/>
            <person name="Deshpande S."/>
            <person name="Douglass A.P."/>
            <person name="Hanson S.J."/>
            <person name="Klenk H.-P."/>
            <person name="Labutti K."/>
            <person name="Lapidus A."/>
            <person name="Lindquist E."/>
            <person name="Lipzen A."/>
            <person name="Meier-Kolthoff J.P."/>
            <person name="Ohm R.A."/>
            <person name="Otillar R.P."/>
            <person name="Pangilinan J."/>
            <person name="Peng Y."/>
            <person name="Rokas A."/>
            <person name="Rosa C.A."/>
            <person name="Scheuner C."/>
            <person name="Sibirny A.A."/>
            <person name="Slot J.C."/>
            <person name="Stielow J.B."/>
            <person name="Sun H."/>
            <person name="Kurtzman C.P."/>
            <person name="Blackwell M."/>
            <person name="Grigoriev I.V."/>
            <person name="Jeffries T.W."/>
        </authorList>
    </citation>
    <scope>NUCLEOTIDE SEQUENCE [LARGE SCALE GENOMIC DNA]</scope>
    <source>
        <strain evidence="2">NRRL Y-12698</strain>
    </source>
</reference>
<dbReference type="RefSeq" id="XP_018983291.1">
    <property type="nucleotide sequence ID" value="XM_019129668.1"/>
</dbReference>
<dbReference type="Gene3D" id="3.40.50.300">
    <property type="entry name" value="P-loop containing nucleotide triphosphate hydrolases"/>
    <property type="match status" value="1"/>
</dbReference>
<dbReference type="OrthoDB" id="4025818at2759"/>
<evidence type="ECO:0000313" key="2">
    <source>
        <dbReference type="Proteomes" id="UP000094336"/>
    </source>
</evidence>
<dbReference type="Pfam" id="PF16836">
    <property type="entry name" value="PSY3"/>
    <property type="match status" value="1"/>
</dbReference>
<proteinExistence type="predicted"/>
<organism evidence="1 2">
    <name type="scientific">Babjeviella inositovora NRRL Y-12698</name>
    <dbReference type="NCBI Taxonomy" id="984486"/>
    <lineage>
        <taxon>Eukaryota</taxon>
        <taxon>Fungi</taxon>
        <taxon>Dikarya</taxon>
        <taxon>Ascomycota</taxon>
        <taxon>Saccharomycotina</taxon>
        <taxon>Pichiomycetes</taxon>
        <taxon>Serinales incertae sedis</taxon>
        <taxon>Babjeviella</taxon>
    </lineage>
</organism>
<name>A0A1E3QJV3_9ASCO</name>
<evidence type="ECO:0000313" key="1">
    <source>
        <dbReference type="EMBL" id="ODQ77963.1"/>
    </source>
</evidence>
<dbReference type="AlphaFoldDB" id="A0A1E3QJV3"/>
<protein>
    <recommendedName>
        <fullName evidence="3">DNA recombination and repair protein Rad51-like C-terminal domain-containing protein</fullName>
    </recommendedName>
</protein>
<dbReference type="EMBL" id="KV454437">
    <property type="protein sequence ID" value="ODQ77963.1"/>
    <property type="molecule type" value="Genomic_DNA"/>
</dbReference>
<accession>A0A1E3QJV3</accession>